<feature type="region of interest" description="Disordered" evidence="1">
    <location>
        <begin position="253"/>
        <end position="273"/>
    </location>
</feature>
<accession>A0A0M8MUE7</accession>
<gene>
    <name evidence="2" type="ORF">Malapachy_4176</name>
</gene>
<sequence>MDDAVTVGESPAMDQAEPHEPALAPADTLSAPPVRVLWKGALVLHDGTQLPGATIVTTMRPWTHLRGDLPEAPATDEALEAEAELCFALEMVRHHPLRVLPSQAPAPASKEGALASPQYEASGQIQMHLEAADEVTWTFLEHFFCWVEEDNATERALTLTFDPSLGTSAMSLSTTRSSQGVFEFVLLARQYTPTSLALVVGRRIQPRREEVPTREVRPDDPLPRVKVEADAWDSSEEDTSMTKMDARVRRRGQLSVREGHGHTPGRRGEKRAQRVYTDKLLVKKEAPRSPPMYTPASKEKWRPVSSPIPIPAPCDAQASMEVDNRASIKRLVKYQLAGRGMDRDHPDYSTCFQTAYAGTCLVFPLDKSNVAHVITAHLDMYVNPSHLRLCAPISTP</sequence>
<protein>
    <recommendedName>
        <fullName evidence="4">Sld7 C-terminal domain-containing protein</fullName>
    </recommendedName>
</protein>
<dbReference type="Proteomes" id="UP000037751">
    <property type="component" value="Unassembled WGS sequence"/>
</dbReference>
<dbReference type="OrthoDB" id="2547149at2759"/>
<name>A0A0M8MUE7_9BASI</name>
<evidence type="ECO:0000313" key="2">
    <source>
        <dbReference type="EMBL" id="KOS14000.1"/>
    </source>
</evidence>
<evidence type="ECO:0000256" key="1">
    <source>
        <dbReference type="SAM" id="MobiDB-lite"/>
    </source>
</evidence>
<organism evidence="2 3">
    <name type="scientific">Malassezia pachydermatis</name>
    <dbReference type="NCBI Taxonomy" id="77020"/>
    <lineage>
        <taxon>Eukaryota</taxon>
        <taxon>Fungi</taxon>
        <taxon>Dikarya</taxon>
        <taxon>Basidiomycota</taxon>
        <taxon>Ustilaginomycotina</taxon>
        <taxon>Malasseziomycetes</taxon>
        <taxon>Malasseziales</taxon>
        <taxon>Malasseziaceae</taxon>
        <taxon>Malassezia</taxon>
    </lineage>
</organism>
<proteinExistence type="predicted"/>
<evidence type="ECO:0008006" key="4">
    <source>
        <dbReference type="Google" id="ProtNLM"/>
    </source>
</evidence>
<keyword evidence="3" id="KW-1185">Reference proteome</keyword>
<reference evidence="2 3" key="1">
    <citation type="submission" date="2015-07" db="EMBL/GenBank/DDBJ databases">
        <title>Draft Genome Sequence of Malassezia furfur CBS1878 and Malassezia pachydermatis CBS1879.</title>
        <authorList>
            <person name="Triana S."/>
            <person name="Ohm R."/>
            <person name="Gonzalez A."/>
            <person name="DeCock H."/>
            <person name="Restrepo S."/>
            <person name="Celis A."/>
        </authorList>
    </citation>
    <scope>NUCLEOTIDE SEQUENCE [LARGE SCALE GENOMIC DNA]</scope>
    <source>
        <strain evidence="2 3">CBS 1879</strain>
    </source>
</reference>
<feature type="compositionally biased region" description="Basic and acidic residues" evidence="1">
    <location>
        <begin position="257"/>
        <end position="273"/>
    </location>
</feature>
<dbReference type="AlphaFoldDB" id="A0A0M8MUE7"/>
<dbReference type="VEuPathDB" id="FungiDB:Malapachy_4176"/>
<dbReference type="GeneID" id="28730507"/>
<dbReference type="EMBL" id="LGAV01000004">
    <property type="protein sequence ID" value="KOS14000.1"/>
    <property type="molecule type" value="Genomic_DNA"/>
</dbReference>
<evidence type="ECO:0000313" key="3">
    <source>
        <dbReference type="Proteomes" id="UP000037751"/>
    </source>
</evidence>
<comment type="caution">
    <text evidence="2">The sequence shown here is derived from an EMBL/GenBank/DDBJ whole genome shotgun (WGS) entry which is preliminary data.</text>
</comment>
<dbReference type="RefSeq" id="XP_017991632.1">
    <property type="nucleotide sequence ID" value="XM_018138631.1"/>
</dbReference>